<dbReference type="GO" id="GO:0046933">
    <property type="term" value="F:proton-transporting ATP synthase activity, rotational mechanism"/>
    <property type="evidence" value="ECO:0007669"/>
    <property type="project" value="UniProtKB-UniRule"/>
</dbReference>
<dbReference type="GO" id="GO:0005886">
    <property type="term" value="C:plasma membrane"/>
    <property type="evidence" value="ECO:0007669"/>
    <property type="project" value="UniProtKB-SubCell"/>
</dbReference>
<evidence type="ECO:0000256" key="5">
    <source>
        <dbReference type="ARBA" id="ARBA00023136"/>
    </source>
</evidence>
<comment type="subcellular location">
    <subcellularLocation>
        <location evidence="7">Cell membrane</location>
        <topology evidence="7">Peripheral membrane protein</topology>
    </subcellularLocation>
    <subcellularLocation>
        <location evidence="1">Membrane</location>
    </subcellularLocation>
</comment>
<keyword evidence="7" id="KW-0139">CF(1)</keyword>
<dbReference type="RefSeq" id="WP_139626007.1">
    <property type="nucleotide sequence ID" value="NZ_VDCI01000001.1"/>
</dbReference>
<dbReference type="PANTHER" id="PTHR11910">
    <property type="entry name" value="ATP SYNTHASE DELTA CHAIN"/>
    <property type="match status" value="1"/>
</dbReference>
<proteinExistence type="inferred from homology"/>
<evidence type="ECO:0000256" key="7">
    <source>
        <dbReference type="HAMAP-Rule" id="MF_01416"/>
    </source>
</evidence>
<dbReference type="NCBIfam" id="TIGR01145">
    <property type="entry name" value="ATP_synt_delta"/>
    <property type="match status" value="1"/>
</dbReference>
<gene>
    <name evidence="7" type="primary">atpH</name>
    <name evidence="8" type="ORF">FGF68_00465</name>
</gene>
<evidence type="ECO:0000313" key="9">
    <source>
        <dbReference type="Proteomes" id="UP000309544"/>
    </source>
</evidence>
<keyword evidence="4 7" id="KW-0406">Ion transport</keyword>
<dbReference type="GO" id="GO:0045259">
    <property type="term" value="C:proton-transporting ATP synthase complex"/>
    <property type="evidence" value="ECO:0007669"/>
    <property type="project" value="UniProtKB-KW"/>
</dbReference>
<comment type="function">
    <text evidence="7">This protein is part of the stalk that links CF(0) to CF(1). It either transmits conformational changes from CF(0) to CF(1) or is implicated in proton conduction.</text>
</comment>
<comment type="function">
    <text evidence="7">F(1)F(0) ATP synthase produces ATP from ADP in the presence of a proton or sodium gradient. F-type ATPases consist of two structural domains, F(1) containing the extramembraneous catalytic core and F(0) containing the membrane proton channel, linked together by a central stalk and a peripheral stalk. During catalysis, ATP synthesis in the catalytic domain of F(1) is coupled via a rotary mechanism of the central stalk subunits to proton translocation.</text>
</comment>
<accession>A0A5C4S3H0</accession>
<evidence type="ECO:0000256" key="2">
    <source>
        <dbReference type="ARBA" id="ARBA00022448"/>
    </source>
</evidence>
<dbReference type="EMBL" id="VDCI01000001">
    <property type="protein sequence ID" value="TNJ37692.1"/>
    <property type="molecule type" value="Genomic_DNA"/>
</dbReference>
<keyword evidence="7" id="KW-1003">Cell membrane</keyword>
<keyword evidence="2 7" id="KW-0813">Transport</keyword>
<keyword evidence="5 7" id="KW-0472">Membrane</keyword>
<comment type="similarity">
    <text evidence="7">Belongs to the ATPase delta chain family.</text>
</comment>
<protein>
    <recommendedName>
        <fullName evidence="7">ATP synthase subunit delta</fullName>
    </recommendedName>
    <alternativeName>
        <fullName evidence="7">ATP synthase F(1) sector subunit delta</fullName>
    </alternativeName>
    <alternativeName>
        <fullName evidence="7">F-type ATPase subunit delta</fullName>
        <shortName evidence="7">F-ATPase subunit delta</shortName>
    </alternativeName>
</protein>
<dbReference type="InterPro" id="IPR000711">
    <property type="entry name" value="ATPase_OSCP/dsu"/>
</dbReference>
<name>A0A5C4S3H0_PROVB</name>
<keyword evidence="3 7" id="KW-0375">Hydrogen ion transport</keyword>
<evidence type="ECO:0000256" key="4">
    <source>
        <dbReference type="ARBA" id="ARBA00023065"/>
    </source>
</evidence>
<dbReference type="HAMAP" id="MF_01416">
    <property type="entry name" value="ATP_synth_delta_bact"/>
    <property type="match status" value="1"/>
</dbReference>
<keyword evidence="6 7" id="KW-0066">ATP synthesis</keyword>
<dbReference type="PRINTS" id="PR00125">
    <property type="entry name" value="ATPASEDELTA"/>
</dbReference>
<dbReference type="Proteomes" id="UP000309544">
    <property type="component" value="Unassembled WGS sequence"/>
</dbReference>
<comment type="subunit">
    <text evidence="7">F-type ATPases have 2 components, F(1) - the catalytic core - and F(0) - the membrane proton channel. F(1) has five subunits: alpha(3), beta(3), gamma(1), delta(1), epsilon(1). F(0) has three main subunits: a(1), b(2) and c(10-14). The alpha and beta chains form an alternating ring which encloses part of the gamma chain. F(1) is attached to F(0) by a central stalk formed by the gamma and epsilon chains, while a peripheral stalk is formed by the delta and b chains.</text>
</comment>
<dbReference type="Pfam" id="PF00213">
    <property type="entry name" value="OSCP"/>
    <property type="match status" value="1"/>
</dbReference>
<dbReference type="InterPro" id="IPR026015">
    <property type="entry name" value="ATP_synth_OSCP/delta_N_sf"/>
</dbReference>
<evidence type="ECO:0000313" key="8">
    <source>
        <dbReference type="EMBL" id="TNJ37692.1"/>
    </source>
</evidence>
<evidence type="ECO:0000256" key="1">
    <source>
        <dbReference type="ARBA" id="ARBA00004370"/>
    </source>
</evidence>
<comment type="caution">
    <text evidence="8">The sequence shown here is derived from an EMBL/GenBank/DDBJ whole genome shotgun (WGS) entry which is preliminary data.</text>
</comment>
<sequence>MSIAITSRRYATALLDVAEDTGILDTLTADLELIGATLRESTDLQNVLKSPLIKGDAKARALKSVFAGRISDKTVIFLELVCKKKRAGFLAQMIKEYNDLCDEREGLINVDVKTATRLDDSQSKELIDALATYTGKKVRASLALDESLLGGVTVKVGDTVLDGSVRHQLHLLKAALVD</sequence>
<evidence type="ECO:0000256" key="3">
    <source>
        <dbReference type="ARBA" id="ARBA00022781"/>
    </source>
</evidence>
<dbReference type="AlphaFoldDB" id="A0A5C4S3H0"/>
<keyword evidence="9" id="KW-1185">Reference proteome</keyword>
<evidence type="ECO:0000256" key="6">
    <source>
        <dbReference type="ARBA" id="ARBA00023310"/>
    </source>
</evidence>
<organism evidence="8 9">
    <name type="scientific">Prosthecochloris vibrioformis</name>
    <name type="common">Chlorobium vibrioforme</name>
    <dbReference type="NCBI Taxonomy" id="1098"/>
    <lineage>
        <taxon>Bacteria</taxon>
        <taxon>Pseudomonadati</taxon>
        <taxon>Chlorobiota</taxon>
        <taxon>Chlorobiia</taxon>
        <taxon>Chlorobiales</taxon>
        <taxon>Chlorobiaceae</taxon>
        <taxon>Prosthecochloris</taxon>
    </lineage>
</organism>
<dbReference type="Gene3D" id="1.10.520.20">
    <property type="entry name" value="N-terminal domain of the delta subunit of the F1F0-ATP synthase"/>
    <property type="match status" value="1"/>
</dbReference>
<dbReference type="SUPFAM" id="SSF47928">
    <property type="entry name" value="N-terminal domain of the delta subunit of the F1F0-ATP synthase"/>
    <property type="match status" value="1"/>
</dbReference>
<reference evidence="8 9" key="1">
    <citation type="submission" date="2019-05" db="EMBL/GenBank/DDBJ databases">
        <title>Draft Whole-Genome sequence of the green sulfur bacterium Prosthecochloris vibrioformis DSM 260.</title>
        <authorList>
            <person name="Meyer T.E."/>
            <person name="Kyndt J.A."/>
        </authorList>
    </citation>
    <scope>NUCLEOTIDE SEQUENCE [LARGE SCALE GENOMIC DNA]</scope>
    <source>
        <strain evidence="8 9">DSM 260</strain>
    </source>
</reference>